<accession>A0AAN7AC21</accession>
<feature type="region of interest" description="Disordered" evidence="1">
    <location>
        <begin position="241"/>
        <end position="295"/>
    </location>
</feature>
<dbReference type="AlphaFoldDB" id="A0AAN7AC21"/>
<dbReference type="Proteomes" id="UP001302126">
    <property type="component" value="Unassembled WGS sequence"/>
</dbReference>
<protein>
    <recommendedName>
        <fullName evidence="4">Zn(2)-C6 fungal-type domain-containing protein</fullName>
    </recommendedName>
</protein>
<organism evidence="2 3">
    <name type="scientific">Podospora australis</name>
    <dbReference type="NCBI Taxonomy" id="1536484"/>
    <lineage>
        <taxon>Eukaryota</taxon>
        <taxon>Fungi</taxon>
        <taxon>Dikarya</taxon>
        <taxon>Ascomycota</taxon>
        <taxon>Pezizomycotina</taxon>
        <taxon>Sordariomycetes</taxon>
        <taxon>Sordariomycetidae</taxon>
        <taxon>Sordariales</taxon>
        <taxon>Podosporaceae</taxon>
        <taxon>Podospora</taxon>
    </lineage>
</organism>
<proteinExistence type="predicted"/>
<comment type="caution">
    <text evidence="2">The sequence shown here is derived from an EMBL/GenBank/DDBJ whole genome shotgun (WGS) entry which is preliminary data.</text>
</comment>
<dbReference type="InterPro" id="IPR052973">
    <property type="entry name" value="Fungal_sec-metab_reg_TF"/>
</dbReference>
<sequence>MDHHLRTGSGAVFLPQLGGHADEPPVHLDHHPDFTLFFDSSLFSSSTIDPERRIAAATTPTTGISALRSGGSPNHSSLDVEAPGGVTEEIGADFDEYQPWNASLGKDEMMPRSGRQHAPTQLGTSLGGHYPTIPAPDEWDISMVKSGPEMEQPSPQSSHNLMALEEMFHVTPLIGTATSASYIPAVAQSPALLLNLWAEIPAQSDFVSRPQALFECNDLGNSFFNDGLSSAALNCKASPSTELYLPSPSPNPLSSNPRKRRASTVYSDGESTDISAPCPTPHHAKQKAQPRSKPAASFEIIQYKPAEGKLSKGRRPVVDEVTTGSRTPQTLRRIEIEDGSGQTKGTMITLGKRIKTRSTFSDEKRQQTAMARKEGVCARCKRSKRLCDLAAQGPYVSCSLCKGSKLYKGVLRMPCFRSTLVEVLFFRPGPSPNEPLFTRRNTVFSLEDLSAPNVPVKTLQLTQNIGSHRLTVYASEFDPHPEDVLTYKWKDSKGQTHIMEMPHFCLTNMDKVQAHFQQYIVSAKWSYLESLKRDDDFSWMTVSMAMEYAKNNPDSLVANSLDLWAISRMIEIPWEMCGGPEDDTLGVSRIEEPENPHHGKIPIPPIMDTQLDQIVIQNILKPLREQVISKFQALITPAKPETWFEIYLAAFIMLNHIERLAKHSVFHAKLHSMRTKYSNVSFLEGAFHTAKIILSRFHFVCNGSAPLRLDWRDSKTNEMAQLKPPEVEFMKKTQSIIRAREKDVVSLRKTRRYEQTLYWCHQLYFEDWDRSPVHVIDEQ</sequence>
<dbReference type="PANTHER" id="PTHR35392:SF3">
    <property type="entry name" value="ZN(2)-C6 FUNGAL-TYPE DOMAIN-CONTAINING PROTEIN"/>
    <property type="match status" value="1"/>
</dbReference>
<dbReference type="EMBL" id="MU864579">
    <property type="protein sequence ID" value="KAK4183081.1"/>
    <property type="molecule type" value="Genomic_DNA"/>
</dbReference>
<name>A0AAN7AC21_9PEZI</name>
<evidence type="ECO:0000256" key="1">
    <source>
        <dbReference type="SAM" id="MobiDB-lite"/>
    </source>
</evidence>
<evidence type="ECO:0008006" key="4">
    <source>
        <dbReference type="Google" id="ProtNLM"/>
    </source>
</evidence>
<reference evidence="2" key="1">
    <citation type="journal article" date="2023" name="Mol. Phylogenet. Evol.">
        <title>Genome-scale phylogeny and comparative genomics of the fungal order Sordariales.</title>
        <authorList>
            <person name="Hensen N."/>
            <person name="Bonometti L."/>
            <person name="Westerberg I."/>
            <person name="Brannstrom I.O."/>
            <person name="Guillou S."/>
            <person name="Cros-Aarteil S."/>
            <person name="Calhoun S."/>
            <person name="Haridas S."/>
            <person name="Kuo A."/>
            <person name="Mondo S."/>
            <person name="Pangilinan J."/>
            <person name="Riley R."/>
            <person name="LaButti K."/>
            <person name="Andreopoulos B."/>
            <person name="Lipzen A."/>
            <person name="Chen C."/>
            <person name="Yan M."/>
            <person name="Daum C."/>
            <person name="Ng V."/>
            <person name="Clum A."/>
            <person name="Steindorff A."/>
            <person name="Ohm R.A."/>
            <person name="Martin F."/>
            <person name="Silar P."/>
            <person name="Natvig D.O."/>
            <person name="Lalanne C."/>
            <person name="Gautier V."/>
            <person name="Ament-Velasquez S.L."/>
            <person name="Kruys A."/>
            <person name="Hutchinson M.I."/>
            <person name="Powell A.J."/>
            <person name="Barry K."/>
            <person name="Miller A.N."/>
            <person name="Grigoriev I.V."/>
            <person name="Debuchy R."/>
            <person name="Gladieux P."/>
            <person name="Hiltunen Thoren M."/>
            <person name="Johannesson H."/>
        </authorList>
    </citation>
    <scope>NUCLEOTIDE SEQUENCE</scope>
    <source>
        <strain evidence="2">PSN309</strain>
    </source>
</reference>
<gene>
    <name evidence="2" type="ORF">QBC35DRAFT_508751</name>
</gene>
<evidence type="ECO:0000313" key="2">
    <source>
        <dbReference type="EMBL" id="KAK4183081.1"/>
    </source>
</evidence>
<dbReference type="PANTHER" id="PTHR35392">
    <property type="entry name" value="ZN(II)2CYS6 TRANSCRIPTION FACTOR (EUROFUNG)-RELATED-RELATED"/>
    <property type="match status" value="1"/>
</dbReference>
<keyword evidence="3" id="KW-1185">Reference proteome</keyword>
<evidence type="ECO:0000313" key="3">
    <source>
        <dbReference type="Proteomes" id="UP001302126"/>
    </source>
</evidence>
<reference evidence="2" key="2">
    <citation type="submission" date="2023-05" db="EMBL/GenBank/DDBJ databases">
        <authorList>
            <consortium name="Lawrence Berkeley National Laboratory"/>
            <person name="Steindorff A."/>
            <person name="Hensen N."/>
            <person name="Bonometti L."/>
            <person name="Westerberg I."/>
            <person name="Brannstrom I.O."/>
            <person name="Guillou S."/>
            <person name="Cros-Aarteil S."/>
            <person name="Calhoun S."/>
            <person name="Haridas S."/>
            <person name="Kuo A."/>
            <person name="Mondo S."/>
            <person name="Pangilinan J."/>
            <person name="Riley R."/>
            <person name="Labutti K."/>
            <person name="Andreopoulos B."/>
            <person name="Lipzen A."/>
            <person name="Chen C."/>
            <person name="Yanf M."/>
            <person name="Daum C."/>
            <person name="Ng V."/>
            <person name="Clum A."/>
            <person name="Ohm R."/>
            <person name="Martin F."/>
            <person name="Silar P."/>
            <person name="Natvig D."/>
            <person name="Lalanne C."/>
            <person name="Gautier V."/>
            <person name="Ament-Velasquez S.L."/>
            <person name="Kruys A."/>
            <person name="Hutchinson M.I."/>
            <person name="Powell A.J."/>
            <person name="Barry K."/>
            <person name="Miller A.N."/>
            <person name="Grigoriev I.V."/>
            <person name="Debuchy R."/>
            <person name="Gladieux P."/>
            <person name="Thoren M.H."/>
            <person name="Johannesson H."/>
        </authorList>
    </citation>
    <scope>NUCLEOTIDE SEQUENCE</scope>
    <source>
        <strain evidence="2">PSN309</strain>
    </source>
</reference>